<organism evidence="6">
    <name type="scientific">uncultured Rubrobacteraceae bacterium</name>
    <dbReference type="NCBI Taxonomy" id="349277"/>
    <lineage>
        <taxon>Bacteria</taxon>
        <taxon>Bacillati</taxon>
        <taxon>Actinomycetota</taxon>
        <taxon>Rubrobacteria</taxon>
        <taxon>Rubrobacterales</taxon>
        <taxon>Rubrobacteraceae</taxon>
        <taxon>environmental samples</taxon>
    </lineage>
</organism>
<keyword evidence="4" id="KW-0460">Magnesium</keyword>
<dbReference type="Pfam" id="PF13470">
    <property type="entry name" value="PIN_3"/>
    <property type="match status" value="1"/>
</dbReference>
<evidence type="ECO:0000256" key="4">
    <source>
        <dbReference type="ARBA" id="ARBA00022842"/>
    </source>
</evidence>
<keyword evidence="1" id="KW-0540">Nuclease</keyword>
<keyword evidence="2" id="KW-0479">Metal-binding</keyword>
<feature type="domain" description="PIN" evidence="5">
    <location>
        <begin position="4"/>
        <end position="88"/>
    </location>
</feature>
<protein>
    <recommendedName>
        <fullName evidence="5">PIN domain-containing protein</fullName>
    </recommendedName>
</protein>
<dbReference type="AlphaFoldDB" id="A0A6J4S606"/>
<dbReference type="GO" id="GO:0004518">
    <property type="term" value="F:nuclease activity"/>
    <property type="evidence" value="ECO:0007669"/>
    <property type="project" value="UniProtKB-KW"/>
</dbReference>
<evidence type="ECO:0000256" key="1">
    <source>
        <dbReference type="ARBA" id="ARBA00022722"/>
    </source>
</evidence>
<evidence type="ECO:0000256" key="3">
    <source>
        <dbReference type="ARBA" id="ARBA00022801"/>
    </source>
</evidence>
<name>A0A6J4S606_9ACTN</name>
<gene>
    <name evidence="6" type="ORF">AVDCRST_MAG12-1875</name>
</gene>
<dbReference type="InterPro" id="IPR002716">
    <property type="entry name" value="PIN_dom"/>
</dbReference>
<reference evidence="6" key="1">
    <citation type="submission" date="2020-02" db="EMBL/GenBank/DDBJ databases">
        <authorList>
            <person name="Meier V. D."/>
        </authorList>
    </citation>
    <scope>NUCLEOTIDE SEQUENCE</scope>
    <source>
        <strain evidence="6">AVDCRST_MAG12</strain>
    </source>
</reference>
<sequence>MDEVASGGVLLAISDEFLRELSRVAGYPDVEPQIVSAARALRYGLDLGVMGRMQRPTRYDRPSVRDPKDGWMLDLAWFARADCIVSRDPHLTDAKMPFPVEVLEPQQLLDRLPLGRLQ</sequence>
<proteinExistence type="predicted"/>
<evidence type="ECO:0000259" key="5">
    <source>
        <dbReference type="Pfam" id="PF13470"/>
    </source>
</evidence>
<keyword evidence="3" id="KW-0378">Hydrolase</keyword>
<evidence type="ECO:0000313" key="6">
    <source>
        <dbReference type="EMBL" id="CAA9487181.1"/>
    </source>
</evidence>
<dbReference type="EMBL" id="CADCVK010000289">
    <property type="protein sequence ID" value="CAA9487181.1"/>
    <property type="molecule type" value="Genomic_DNA"/>
</dbReference>
<evidence type="ECO:0000256" key="2">
    <source>
        <dbReference type="ARBA" id="ARBA00022723"/>
    </source>
</evidence>
<accession>A0A6J4S606</accession>
<dbReference type="GO" id="GO:0016787">
    <property type="term" value="F:hydrolase activity"/>
    <property type="evidence" value="ECO:0007669"/>
    <property type="project" value="UniProtKB-KW"/>
</dbReference>
<dbReference type="GO" id="GO:0046872">
    <property type="term" value="F:metal ion binding"/>
    <property type="evidence" value="ECO:0007669"/>
    <property type="project" value="UniProtKB-KW"/>
</dbReference>